<organism evidence="1 2">
    <name type="scientific">Cylicostephanus goldi</name>
    <name type="common">Nematode worm</name>
    <dbReference type="NCBI Taxonomy" id="71465"/>
    <lineage>
        <taxon>Eukaryota</taxon>
        <taxon>Metazoa</taxon>
        <taxon>Ecdysozoa</taxon>
        <taxon>Nematoda</taxon>
        <taxon>Chromadorea</taxon>
        <taxon>Rhabditida</taxon>
        <taxon>Rhabditina</taxon>
        <taxon>Rhabditomorpha</taxon>
        <taxon>Strongyloidea</taxon>
        <taxon>Strongylidae</taxon>
        <taxon>Cylicostephanus</taxon>
    </lineage>
</organism>
<gene>
    <name evidence="1" type="ORF">CGOC_LOCUS7282</name>
</gene>
<name>A0A3P6T2J8_CYLGO</name>
<evidence type="ECO:0000313" key="2">
    <source>
        <dbReference type="Proteomes" id="UP000271889"/>
    </source>
</evidence>
<keyword evidence="2" id="KW-1185">Reference proteome</keyword>
<dbReference type="EMBL" id="UYRV01025089">
    <property type="protein sequence ID" value="VDK76773.1"/>
    <property type="molecule type" value="Genomic_DNA"/>
</dbReference>
<proteinExistence type="predicted"/>
<dbReference type="AlphaFoldDB" id="A0A3P6T2J8"/>
<protein>
    <submittedName>
        <fullName evidence="1">Uncharacterized protein</fullName>
    </submittedName>
</protein>
<accession>A0A3P6T2J8</accession>
<reference evidence="1 2" key="1">
    <citation type="submission" date="2018-11" db="EMBL/GenBank/DDBJ databases">
        <authorList>
            <consortium name="Pathogen Informatics"/>
        </authorList>
    </citation>
    <scope>NUCLEOTIDE SEQUENCE [LARGE SCALE GENOMIC DNA]</scope>
</reference>
<evidence type="ECO:0000313" key="1">
    <source>
        <dbReference type="EMBL" id="VDK76773.1"/>
    </source>
</evidence>
<dbReference type="Proteomes" id="UP000271889">
    <property type="component" value="Unassembled WGS sequence"/>
</dbReference>
<sequence length="31" mass="3558">MSISRIWIKSSSQIMTRLAQSAFKIMATQSR</sequence>